<gene>
    <name evidence="2" type="ORF">SAMN02746009_03343</name>
</gene>
<evidence type="ECO:0000259" key="1">
    <source>
        <dbReference type="Pfam" id="PF24793"/>
    </source>
</evidence>
<proteinExistence type="predicted"/>
<dbReference type="Pfam" id="PF24793">
    <property type="entry name" value="GINT1_N"/>
    <property type="match status" value="1"/>
</dbReference>
<dbReference type="AlphaFoldDB" id="A0A1M7DCY0"/>
<dbReference type="InterPro" id="IPR056442">
    <property type="entry name" value="GINT1_N"/>
</dbReference>
<reference evidence="3" key="1">
    <citation type="submission" date="2016-11" db="EMBL/GenBank/DDBJ databases">
        <authorList>
            <person name="Varghese N."/>
            <person name="Submissions S."/>
        </authorList>
    </citation>
    <scope>NUCLEOTIDE SEQUENCE [LARGE SCALE GENOMIC DNA]</scope>
    <source>
        <strain evidence="3">DSM 18569</strain>
    </source>
</reference>
<dbReference type="SUPFAM" id="SSF75005">
    <property type="entry name" value="Arabinanase/levansucrase/invertase"/>
    <property type="match status" value="1"/>
</dbReference>
<sequence>MDATPIPLRFGIMCRGRTLAAWQRQAVEMLLALPNVTLALLILEDAGAKGKGQPRLPLQQVLWSSYRRMLRKPAATRRVCIGDWASQVPCFTCAPQRGWSAADLHLAEQDVRAIAAYELDFVLQFAFKGVRGRILDTPRYGIWAFHHTDVSRLREAPSGFWEIYHREPVTGAALQRLTNGPERAVPLKKGYFRTKFHSYRGNIDMVYGESAYWPAALCQQLRLDAGQLKYPPAGAARAGVAEPQLPAPWQLLVFGWKMMSSNMQRVYGALFLQAEFWNIGVIEQPIQAFLQPQLLQGVAINTAPLRNRHVFYADCFGREENGQTQIYFERYDYRTGQGTIARLSYPWQPDEQPAPVFDLPYHLSYPYLYGPYCIPESSEAEQVARYDLRQQPAPPAQPLLPGVPGVDSTLFEHEGRYWMMYTRLDRDPNLNLFIAYADQPEGPWQEHAQNPVLTDVRCARPGGTPFRHEGRLYRPAQNYSRGYGSSLVINEIVELTPTTYVERPAAELTSLHPEYSAGMHTVAAIGPNRTAIDFKRHGFSPSALQHNLRRLLKRWHP</sequence>
<keyword evidence="3" id="KW-1185">Reference proteome</keyword>
<accession>A0A1M7DCY0</accession>
<dbReference type="STRING" id="1121959.SAMN02746009_03343"/>
<dbReference type="Gene3D" id="2.115.10.20">
    <property type="entry name" value="Glycosyl hydrolase domain, family 43"/>
    <property type="match status" value="1"/>
</dbReference>
<evidence type="ECO:0000313" key="2">
    <source>
        <dbReference type="EMBL" id="SHL77278.1"/>
    </source>
</evidence>
<dbReference type="RefSeq" id="WP_073287651.1">
    <property type="nucleotide sequence ID" value="NZ_FRAS01000021.1"/>
</dbReference>
<dbReference type="EMBL" id="FRAS01000021">
    <property type="protein sequence ID" value="SHL77278.1"/>
    <property type="molecule type" value="Genomic_DNA"/>
</dbReference>
<protein>
    <recommendedName>
        <fullName evidence="1">Glucosamine inositolphosphorylceramide transferase 1 N-terminal domain-containing protein</fullName>
    </recommendedName>
</protein>
<dbReference type="Gene3D" id="3.40.50.170">
    <property type="entry name" value="Formyl transferase, N-terminal domain"/>
    <property type="match status" value="1"/>
</dbReference>
<evidence type="ECO:0000313" key="3">
    <source>
        <dbReference type="Proteomes" id="UP000183947"/>
    </source>
</evidence>
<name>A0A1M7DCY0_9BACT</name>
<feature type="domain" description="Glucosamine inositolphosphorylceramide transferase 1 N-terminal" evidence="1">
    <location>
        <begin position="353"/>
        <end position="502"/>
    </location>
</feature>
<dbReference type="InterPro" id="IPR023296">
    <property type="entry name" value="Glyco_hydro_beta-prop_sf"/>
</dbReference>
<organism evidence="2 3">
    <name type="scientific">Hymenobacter psychrotolerans DSM 18569</name>
    <dbReference type="NCBI Taxonomy" id="1121959"/>
    <lineage>
        <taxon>Bacteria</taxon>
        <taxon>Pseudomonadati</taxon>
        <taxon>Bacteroidota</taxon>
        <taxon>Cytophagia</taxon>
        <taxon>Cytophagales</taxon>
        <taxon>Hymenobacteraceae</taxon>
        <taxon>Hymenobacter</taxon>
    </lineage>
</organism>
<dbReference type="Proteomes" id="UP000183947">
    <property type="component" value="Unassembled WGS sequence"/>
</dbReference>
<dbReference type="OrthoDB" id="3771157at2"/>